<protein>
    <submittedName>
        <fullName evidence="2">Uncharacterized protein</fullName>
    </submittedName>
</protein>
<reference evidence="2 3" key="1">
    <citation type="journal article" date="2013" name="PLoS Genet.">
        <title>The genome and development-dependent transcriptomes of Pyronema confluens: a window into fungal evolution.</title>
        <authorList>
            <person name="Traeger S."/>
            <person name="Altegoer F."/>
            <person name="Freitag M."/>
            <person name="Gabaldon T."/>
            <person name="Kempken F."/>
            <person name="Kumar A."/>
            <person name="Marcet-Houben M."/>
            <person name="Poggeler S."/>
            <person name="Stajich J.E."/>
            <person name="Nowrousian M."/>
        </authorList>
    </citation>
    <scope>NUCLEOTIDE SEQUENCE [LARGE SCALE GENOMIC DNA]</scope>
    <source>
        <strain evidence="3">CBS 100304</strain>
        <tissue evidence="2">Vegetative mycelium</tissue>
    </source>
</reference>
<organism evidence="2 3">
    <name type="scientific">Pyronema omphalodes (strain CBS 100304)</name>
    <name type="common">Pyronema confluens</name>
    <dbReference type="NCBI Taxonomy" id="1076935"/>
    <lineage>
        <taxon>Eukaryota</taxon>
        <taxon>Fungi</taxon>
        <taxon>Dikarya</taxon>
        <taxon>Ascomycota</taxon>
        <taxon>Pezizomycotina</taxon>
        <taxon>Pezizomycetes</taxon>
        <taxon>Pezizales</taxon>
        <taxon>Pyronemataceae</taxon>
        <taxon>Pyronema</taxon>
    </lineage>
</organism>
<feature type="compositionally biased region" description="Acidic residues" evidence="1">
    <location>
        <begin position="369"/>
        <end position="380"/>
    </location>
</feature>
<feature type="compositionally biased region" description="Acidic residues" evidence="1">
    <location>
        <begin position="338"/>
        <end position="359"/>
    </location>
</feature>
<name>U4L9R9_PYROM</name>
<accession>U4L9R9</accession>
<dbReference type="Proteomes" id="UP000018144">
    <property type="component" value="Unassembled WGS sequence"/>
</dbReference>
<feature type="compositionally biased region" description="Basic and acidic residues" evidence="1">
    <location>
        <begin position="309"/>
        <end position="337"/>
    </location>
</feature>
<keyword evidence="3" id="KW-1185">Reference proteome</keyword>
<dbReference type="EMBL" id="HF936265">
    <property type="protein sequence ID" value="CCX15918.1"/>
    <property type="molecule type" value="Genomic_DNA"/>
</dbReference>
<dbReference type="AlphaFoldDB" id="U4L9R9"/>
<gene>
    <name evidence="2" type="ORF">PCON_02377</name>
</gene>
<evidence type="ECO:0000313" key="3">
    <source>
        <dbReference type="Proteomes" id="UP000018144"/>
    </source>
</evidence>
<evidence type="ECO:0000313" key="2">
    <source>
        <dbReference type="EMBL" id="CCX15918.1"/>
    </source>
</evidence>
<dbReference type="OrthoDB" id="10527893at2759"/>
<sequence length="380" mass="42977">MEYNSDIGEPGTAAAIEYDPDLAWVLEDIQRDLEIQQLLDDSVPADNGLGYQNTDWDWNTPGFGSTWTIDEWFNVIFLPQPDPYQIAEQSTYTQHEATNQLDTETYTSDTMVFTRSQASTEVPSQPIHITTPTTTPSRDANIPFYTAATPTPGPRTAVPALHPATPESIGTGTPPPPYVYTSRPLRPLLPAGPIPPPIYRTYPAIPAGLTKRTMIGIVGLELGVKWKNHTPAQQFHAIDTAKQTWWPQAEDRWIEKKLREHLAAVTSDDGKKRRKEEEMRRVIRLFSDKLKEHVAKKRQEIAEQEEAEKEIKAKGEGKKRKWEEGEGKRKKVKIETIKEEEDEDEVDEEQDDEQEDEDAIGVTDKEANESDDDPQSEDSG</sequence>
<evidence type="ECO:0000256" key="1">
    <source>
        <dbReference type="SAM" id="MobiDB-lite"/>
    </source>
</evidence>
<feature type="region of interest" description="Disordered" evidence="1">
    <location>
        <begin position="117"/>
        <end position="141"/>
    </location>
</feature>
<proteinExistence type="predicted"/>
<feature type="region of interest" description="Disordered" evidence="1">
    <location>
        <begin position="301"/>
        <end position="380"/>
    </location>
</feature>